<dbReference type="RefSeq" id="WP_128277090.1">
    <property type="nucleotide sequence ID" value="NZ_PIPF01000007.1"/>
</dbReference>
<dbReference type="CDD" id="cd00609">
    <property type="entry name" value="AAT_like"/>
    <property type="match status" value="1"/>
</dbReference>
<keyword evidence="3" id="KW-0663">Pyridoxal phosphate</keyword>
<proteinExistence type="inferred from homology"/>
<dbReference type="SUPFAM" id="SSF53383">
    <property type="entry name" value="PLP-dependent transferases"/>
    <property type="match status" value="1"/>
</dbReference>
<reference evidence="7 8" key="1">
    <citation type="journal article" date="2009" name="Int. J. Syst. Evol. Microbiol.">
        <title>Janibacter hoylei sp. nov., Bacillus isronensis sp. nov. and Bacillus aryabhattai sp. nov., isolated from cryotubes used for collecting air from the upper atmosphere.</title>
        <authorList>
            <person name="Shivaji S."/>
            <person name="Chaturvedi P."/>
            <person name="Begum Z."/>
            <person name="Pindi P.K."/>
            <person name="Manorama R."/>
            <person name="Padmanaban D.A."/>
            <person name="Shouche Y.S."/>
            <person name="Pawar S."/>
            <person name="Vaishampayan P."/>
            <person name="Dutt C.B."/>
            <person name="Datta G.N."/>
            <person name="Manchanda R.K."/>
            <person name="Rao U.R."/>
            <person name="Bhargava P.M."/>
            <person name="Narlikar J.V."/>
        </authorList>
    </citation>
    <scope>NUCLEOTIDE SEQUENCE [LARGE SCALE GENOMIC DNA]</scope>
    <source>
        <strain evidence="7 8">PVAS-1</strain>
    </source>
</reference>
<evidence type="ECO:0000256" key="1">
    <source>
        <dbReference type="ARBA" id="ARBA00001933"/>
    </source>
</evidence>
<keyword evidence="8" id="KW-1185">Reference proteome</keyword>
<evidence type="ECO:0000259" key="6">
    <source>
        <dbReference type="Pfam" id="PF00155"/>
    </source>
</evidence>
<gene>
    <name evidence="7" type="ORF">CWN80_07660</name>
</gene>
<dbReference type="Proteomes" id="UP000288711">
    <property type="component" value="Unassembled WGS sequence"/>
</dbReference>
<comment type="similarity">
    <text evidence="5">Belongs to the class-II pyridoxal-phosphate-dependent aminotransferase family. MalY/PatB cystathionine beta-lyase subfamily.</text>
</comment>
<evidence type="ECO:0000256" key="3">
    <source>
        <dbReference type="ARBA" id="ARBA00022898"/>
    </source>
</evidence>
<dbReference type="GO" id="GO:0047804">
    <property type="term" value="F:cysteine-S-conjugate beta-lyase activity"/>
    <property type="evidence" value="ECO:0007669"/>
    <property type="project" value="UniProtKB-EC"/>
</dbReference>
<dbReference type="InterPro" id="IPR015422">
    <property type="entry name" value="PyrdxlP-dep_Trfase_small"/>
</dbReference>
<dbReference type="InterPro" id="IPR051798">
    <property type="entry name" value="Class-II_PLP-Dep_Aminotrans"/>
</dbReference>
<dbReference type="AlphaFoldDB" id="A0A444B5H0"/>
<dbReference type="Gene3D" id="3.40.640.10">
    <property type="entry name" value="Type I PLP-dependent aspartate aminotransferase-like (Major domain)"/>
    <property type="match status" value="1"/>
</dbReference>
<evidence type="ECO:0000256" key="4">
    <source>
        <dbReference type="ARBA" id="ARBA00023239"/>
    </source>
</evidence>
<keyword evidence="4 7" id="KW-0456">Lyase</keyword>
<dbReference type="GO" id="GO:0030170">
    <property type="term" value="F:pyridoxal phosphate binding"/>
    <property type="evidence" value="ECO:0007669"/>
    <property type="project" value="InterPro"/>
</dbReference>
<organism evidence="7 8">
    <name type="scientific">Janibacter hoylei PVAS-1</name>
    <dbReference type="NCBI Taxonomy" id="1210046"/>
    <lineage>
        <taxon>Bacteria</taxon>
        <taxon>Bacillati</taxon>
        <taxon>Actinomycetota</taxon>
        <taxon>Actinomycetes</taxon>
        <taxon>Micrococcales</taxon>
        <taxon>Intrasporangiaceae</taxon>
        <taxon>Janibacter</taxon>
    </lineage>
</organism>
<dbReference type="Gene3D" id="3.90.1150.10">
    <property type="entry name" value="Aspartate Aminotransferase, domain 1"/>
    <property type="match status" value="1"/>
</dbReference>
<evidence type="ECO:0000256" key="2">
    <source>
        <dbReference type="ARBA" id="ARBA00012224"/>
    </source>
</evidence>
<protein>
    <recommendedName>
        <fullName evidence="2">cysteine-S-conjugate beta-lyase</fullName>
        <ecNumber evidence="2">4.4.1.13</ecNumber>
    </recommendedName>
</protein>
<dbReference type="Pfam" id="PF00155">
    <property type="entry name" value="Aminotran_1_2"/>
    <property type="match status" value="1"/>
</dbReference>
<comment type="caution">
    <text evidence="7">The sequence shown here is derived from an EMBL/GenBank/DDBJ whole genome shotgun (WGS) entry which is preliminary data.</text>
</comment>
<dbReference type="PANTHER" id="PTHR43525">
    <property type="entry name" value="PROTEIN MALY"/>
    <property type="match status" value="1"/>
</dbReference>
<feature type="domain" description="Aminotransferase class I/classII large" evidence="6">
    <location>
        <begin position="27"/>
        <end position="370"/>
    </location>
</feature>
<dbReference type="InterPro" id="IPR015421">
    <property type="entry name" value="PyrdxlP-dep_Trfase_major"/>
</dbReference>
<name>A0A444B5H0_9MICO</name>
<evidence type="ECO:0000256" key="5">
    <source>
        <dbReference type="ARBA" id="ARBA00037974"/>
    </source>
</evidence>
<dbReference type="EC" id="4.4.1.13" evidence="2"/>
<sequence length="375" mass="39777">MGPRLLTLDETTLRRRTSIKWRQYAPDVLPLWIAEMDVMPSPAVVEELSRIARDGDTGYPVNAAYMEAVAAFYAEHGAAVDPALTRPVADVMTGMRAAMCALTRPGDPVYITVPVYPPFHSTVLESQRRLVTVPLGPTGRLDPAALDEAMGREGRGALLLANPHNPTGTVPTPDELRAVAQVADRHGVGVVCDEVHAPLVLPGATWTPALALPETQSWLAVFSAAKGWNLPGVKAAGIVSGSAAGDVVAALPDGLPYGTSHLAVRLHTVALEQDRDWLADLIADLDANRALLARLLAERLPAATWRPVEATYLAWLDLRALDLGPDPARHLATTAKVALMSGLPFGAGEGHARLNFATSPELLTEAVDRVAAATG</sequence>
<evidence type="ECO:0000313" key="8">
    <source>
        <dbReference type="Proteomes" id="UP000288711"/>
    </source>
</evidence>
<evidence type="ECO:0000313" key="7">
    <source>
        <dbReference type="EMBL" id="RWU83633.1"/>
    </source>
</evidence>
<dbReference type="InterPro" id="IPR004839">
    <property type="entry name" value="Aminotransferase_I/II_large"/>
</dbReference>
<accession>A0A444B5H0</accession>
<dbReference type="InterPro" id="IPR015424">
    <property type="entry name" value="PyrdxlP-dep_Trfase"/>
</dbReference>
<comment type="cofactor">
    <cofactor evidence="1">
        <name>pyridoxal 5'-phosphate</name>
        <dbReference type="ChEBI" id="CHEBI:597326"/>
    </cofactor>
</comment>
<dbReference type="EMBL" id="PIPF01000007">
    <property type="protein sequence ID" value="RWU83633.1"/>
    <property type="molecule type" value="Genomic_DNA"/>
</dbReference>
<dbReference type="PANTHER" id="PTHR43525:SF2">
    <property type="entry name" value="CYSTATHIONINE BETA-LYASE-RELATED"/>
    <property type="match status" value="1"/>
</dbReference>